<comment type="caution">
    <text evidence="7">Lacks conserved residue(s) required for the propagation of feature annotation.</text>
</comment>
<dbReference type="InterPro" id="IPR017932">
    <property type="entry name" value="GATase_2_dom"/>
</dbReference>
<name>A0A948WBT4_UNCEI</name>
<dbReference type="InterPro" id="IPR000836">
    <property type="entry name" value="PRTase_dom"/>
</dbReference>
<protein>
    <recommendedName>
        <fullName evidence="7">Amidophosphoribosyltransferase</fullName>
        <shortName evidence="7">ATase</shortName>
        <ecNumber evidence="7">2.4.2.14</ecNumber>
    </recommendedName>
    <alternativeName>
        <fullName evidence="7">Glutamine phosphoribosylpyrophosphate amidotransferase</fullName>
        <shortName evidence="7">GPATase</shortName>
    </alternativeName>
</protein>
<keyword evidence="7 9" id="KW-0479">Metal-binding</keyword>
<feature type="binding site" evidence="7 10">
    <location>
        <position position="234"/>
    </location>
    <ligand>
        <name>[4Fe-4S] cluster</name>
        <dbReference type="ChEBI" id="CHEBI:49883"/>
    </ligand>
</feature>
<evidence type="ECO:0000256" key="7">
    <source>
        <dbReference type="HAMAP-Rule" id="MF_01931"/>
    </source>
</evidence>
<evidence type="ECO:0000256" key="10">
    <source>
        <dbReference type="PIRSR" id="PIRSR000485-3"/>
    </source>
</evidence>
<dbReference type="GO" id="GO:0004044">
    <property type="term" value="F:amidophosphoribosyltransferase activity"/>
    <property type="evidence" value="ECO:0007669"/>
    <property type="project" value="UniProtKB-UniRule"/>
</dbReference>
<dbReference type="SUPFAM" id="SSF53271">
    <property type="entry name" value="PRTase-like"/>
    <property type="match status" value="1"/>
</dbReference>
<evidence type="ECO:0000313" key="13">
    <source>
        <dbReference type="Proteomes" id="UP000777784"/>
    </source>
</evidence>
<feature type="binding site" evidence="7 9">
    <location>
        <position position="281"/>
    </location>
    <ligand>
        <name>Mg(2+)</name>
        <dbReference type="ChEBI" id="CHEBI:18420"/>
    </ligand>
</feature>
<accession>A0A948WBT4</accession>
<reference evidence="12" key="1">
    <citation type="submission" date="2021-05" db="EMBL/GenBank/DDBJ databases">
        <title>Energy efficiency and biological interactions define the core microbiome of deep oligotrophic groundwater.</title>
        <authorList>
            <person name="Mehrshad M."/>
            <person name="Lopez-Fernandez M."/>
            <person name="Bell E."/>
            <person name="Bernier-Latmani R."/>
            <person name="Bertilsson S."/>
            <person name="Dopson M."/>
        </authorList>
    </citation>
    <scope>NUCLEOTIDE SEQUENCE</scope>
    <source>
        <strain evidence="12">Modern_marine.mb.64</strain>
    </source>
</reference>
<evidence type="ECO:0000256" key="5">
    <source>
        <dbReference type="ARBA" id="ARBA00022755"/>
    </source>
</evidence>
<dbReference type="GO" id="GO:0006189">
    <property type="term" value="P:'de novo' IMP biosynthetic process"/>
    <property type="evidence" value="ECO:0007669"/>
    <property type="project" value="UniProtKB-UniRule"/>
</dbReference>
<feature type="binding site" evidence="7 9">
    <location>
        <position position="343"/>
    </location>
    <ligand>
        <name>Mg(2+)</name>
        <dbReference type="ChEBI" id="CHEBI:18420"/>
    </ligand>
</feature>
<dbReference type="GO" id="GO:0009113">
    <property type="term" value="P:purine nucleobase biosynthetic process"/>
    <property type="evidence" value="ECO:0007669"/>
    <property type="project" value="UniProtKB-UniRule"/>
</dbReference>
<organism evidence="12 13">
    <name type="scientific">Eiseniibacteriota bacterium</name>
    <dbReference type="NCBI Taxonomy" id="2212470"/>
    <lineage>
        <taxon>Bacteria</taxon>
        <taxon>Candidatus Eiseniibacteriota</taxon>
    </lineage>
</organism>
<keyword evidence="7 9" id="KW-0460">Magnesium</keyword>
<keyword evidence="7 10" id="KW-0408">Iron</keyword>
<dbReference type="CDD" id="cd00715">
    <property type="entry name" value="GPATase_N"/>
    <property type="match status" value="1"/>
</dbReference>
<evidence type="ECO:0000256" key="2">
    <source>
        <dbReference type="ARBA" id="ARBA00010138"/>
    </source>
</evidence>
<gene>
    <name evidence="7" type="primary">purF</name>
    <name evidence="12" type="ORF">KJ970_05060</name>
</gene>
<dbReference type="PROSITE" id="PS51278">
    <property type="entry name" value="GATASE_TYPE_2"/>
    <property type="match status" value="1"/>
</dbReference>
<evidence type="ECO:0000256" key="4">
    <source>
        <dbReference type="ARBA" id="ARBA00022679"/>
    </source>
</evidence>
<dbReference type="HAMAP" id="MF_01931">
    <property type="entry name" value="PurF"/>
    <property type="match status" value="1"/>
</dbReference>
<evidence type="ECO:0000259" key="11">
    <source>
        <dbReference type="PROSITE" id="PS51278"/>
    </source>
</evidence>
<feature type="binding site" evidence="7 10">
    <location>
        <position position="430"/>
    </location>
    <ligand>
        <name>[4Fe-4S] cluster</name>
        <dbReference type="ChEBI" id="CHEBI:49883"/>
    </ligand>
</feature>
<comment type="catalytic activity">
    <reaction evidence="7 8">
        <text>5-phospho-beta-D-ribosylamine + L-glutamate + diphosphate = 5-phospho-alpha-D-ribose 1-diphosphate + L-glutamine + H2O</text>
        <dbReference type="Rhea" id="RHEA:14905"/>
        <dbReference type="ChEBI" id="CHEBI:15377"/>
        <dbReference type="ChEBI" id="CHEBI:29985"/>
        <dbReference type="ChEBI" id="CHEBI:33019"/>
        <dbReference type="ChEBI" id="CHEBI:58017"/>
        <dbReference type="ChEBI" id="CHEBI:58359"/>
        <dbReference type="ChEBI" id="CHEBI:58681"/>
        <dbReference type="EC" id="2.4.2.14"/>
    </reaction>
</comment>
<dbReference type="PANTHER" id="PTHR11907">
    <property type="entry name" value="AMIDOPHOSPHORIBOSYLTRANSFERASE"/>
    <property type="match status" value="1"/>
</dbReference>
<dbReference type="Gene3D" id="3.40.50.2020">
    <property type="match status" value="1"/>
</dbReference>
<dbReference type="GO" id="GO:0051539">
    <property type="term" value="F:4 iron, 4 sulfur cluster binding"/>
    <property type="evidence" value="ECO:0007669"/>
    <property type="project" value="UniProtKB-KW"/>
</dbReference>
<evidence type="ECO:0000313" key="12">
    <source>
        <dbReference type="EMBL" id="MBU2690278.1"/>
    </source>
</evidence>
<keyword evidence="4 7" id="KW-0808">Transferase</keyword>
<dbReference type="InterPro" id="IPR029057">
    <property type="entry name" value="PRTase-like"/>
</dbReference>
<dbReference type="SUPFAM" id="SSF56235">
    <property type="entry name" value="N-terminal nucleophile aminohydrolases (Ntn hydrolases)"/>
    <property type="match status" value="1"/>
</dbReference>
<comment type="pathway">
    <text evidence="1 7 8">Purine metabolism; IMP biosynthesis via de novo pathway; N(1)-(5-phospho-D-ribosyl)glycinamide from 5-phospho-alpha-D-ribose 1-diphosphate: step 1/2.</text>
</comment>
<keyword evidence="5 7" id="KW-0658">Purine biosynthesis</keyword>
<evidence type="ECO:0000256" key="6">
    <source>
        <dbReference type="ARBA" id="ARBA00022962"/>
    </source>
</evidence>
<feature type="binding site" evidence="7 9">
    <location>
        <position position="344"/>
    </location>
    <ligand>
        <name>Mg(2+)</name>
        <dbReference type="ChEBI" id="CHEBI:18420"/>
    </ligand>
</feature>
<dbReference type="InterPro" id="IPR035584">
    <property type="entry name" value="PurF_N"/>
</dbReference>
<comment type="cofactor">
    <cofactor evidence="7 9">
        <name>Mg(2+)</name>
        <dbReference type="ChEBI" id="CHEBI:18420"/>
    </cofactor>
    <text evidence="7 9">Binds 1 Mg(2+) ion per subunit.</text>
</comment>
<evidence type="ECO:0000256" key="1">
    <source>
        <dbReference type="ARBA" id="ARBA00005209"/>
    </source>
</evidence>
<evidence type="ECO:0000256" key="8">
    <source>
        <dbReference type="PIRNR" id="PIRNR000485"/>
    </source>
</evidence>
<keyword evidence="3 7" id="KW-0328">Glycosyltransferase</keyword>
<dbReference type="InterPro" id="IPR029055">
    <property type="entry name" value="Ntn_hydrolases_N"/>
</dbReference>
<dbReference type="Gene3D" id="3.60.20.10">
    <property type="entry name" value="Glutamine Phosphoribosylpyrophosphate, subunit 1, domain 1"/>
    <property type="match status" value="1"/>
</dbReference>
<feature type="binding site" evidence="7 10">
    <location>
        <position position="433"/>
    </location>
    <ligand>
        <name>[4Fe-4S] cluster</name>
        <dbReference type="ChEBI" id="CHEBI:49883"/>
    </ligand>
</feature>
<dbReference type="Pfam" id="PF13522">
    <property type="entry name" value="GATase_6"/>
    <property type="match status" value="1"/>
</dbReference>
<dbReference type="PIRSF" id="PIRSF000485">
    <property type="entry name" value="Amd_phspho_trans"/>
    <property type="match status" value="1"/>
</dbReference>
<comment type="function">
    <text evidence="7">Catalyzes the formation of phosphoribosylamine from phosphoribosylpyrophosphate (PRPP) and glutamine.</text>
</comment>
<dbReference type="NCBIfam" id="TIGR01134">
    <property type="entry name" value="purF"/>
    <property type="match status" value="1"/>
</dbReference>
<dbReference type="EMBL" id="JAHJDP010000028">
    <property type="protein sequence ID" value="MBU2690278.1"/>
    <property type="molecule type" value="Genomic_DNA"/>
</dbReference>
<dbReference type="CDD" id="cd06223">
    <property type="entry name" value="PRTases_typeI"/>
    <property type="match status" value="1"/>
</dbReference>
<dbReference type="EC" id="2.4.2.14" evidence="7"/>
<dbReference type="GO" id="GO:0000287">
    <property type="term" value="F:magnesium ion binding"/>
    <property type="evidence" value="ECO:0007669"/>
    <property type="project" value="UniProtKB-UniRule"/>
</dbReference>
<comment type="caution">
    <text evidence="12">The sequence shown here is derived from an EMBL/GenBank/DDBJ whole genome shotgun (WGS) entry which is preliminary data.</text>
</comment>
<dbReference type="AlphaFoldDB" id="A0A948WBT4"/>
<keyword evidence="7" id="KW-0004">4Fe-4S</keyword>
<dbReference type="InterPro" id="IPR005854">
    <property type="entry name" value="PurF"/>
</dbReference>
<keyword evidence="7 10" id="KW-0411">Iron-sulfur</keyword>
<keyword evidence="6 7" id="KW-0315">Glutamine amidotransferase</keyword>
<proteinExistence type="inferred from homology"/>
<sequence length="454" mass="50095">MAVHGRGDITELLYLGLYALQHRGQEGAGMVTHNGQKTRIIRGLGLVPDSMTHAARARIPGYMGIGHVRYATTGKATKLRNVQPLLVDYKGGKLAVAHNGNFVNARALRSELESNGSIFQTTTDSELLLHLIARSKAKNLVDGFCEILERIEGACTCVALNEEIILGYRDPMGFRPLSLGEHDGMWMFASETCALDIIGARHVRDLEPGELVVLDGKRARTVAKLGGATKPSLCIFEQIYFSRPDSILFGESVNAVRRRLGHLLAQRHPAEADFVISIPDSSNSAALGFAEASGLPFELGLIRNHYIGRTFIQPEQSSRIDSVRIKFNPVREILDGKRVVVVDDSIVRGTTSRKLVEALYESGAREIHFRVSSPPITSPCYYGIDTPSRDELIASKKNVEMIRRFISATSLGFLTEEDLRAAVKDPDHYCMACFNGAYPTRTPEDARTLLFDRD</sequence>
<feature type="binding site" evidence="7 10">
    <location>
        <position position="380"/>
    </location>
    <ligand>
        <name>[4Fe-4S] cluster</name>
        <dbReference type="ChEBI" id="CHEBI:49883"/>
    </ligand>
</feature>
<evidence type="ECO:0000256" key="9">
    <source>
        <dbReference type="PIRSR" id="PIRSR000485-2"/>
    </source>
</evidence>
<evidence type="ECO:0000256" key="3">
    <source>
        <dbReference type="ARBA" id="ARBA00022676"/>
    </source>
</evidence>
<dbReference type="Proteomes" id="UP000777784">
    <property type="component" value="Unassembled WGS sequence"/>
</dbReference>
<comment type="cofactor">
    <cofactor evidence="7 10">
        <name>[4Fe-4S] cluster</name>
        <dbReference type="ChEBI" id="CHEBI:49883"/>
    </cofactor>
    <text evidence="7 10">Binds 1 [4Fe-4S] cluster per subunit.</text>
</comment>
<feature type="domain" description="Glutamine amidotransferase type-2" evidence="11">
    <location>
        <begin position="1"/>
        <end position="217"/>
    </location>
</feature>
<comment type="similarity">
    <text evidence="2 7 8">In the C-terminal section; belongs to the purine/pyrimidine phosphoribosyltransferase family.</text>
</comment>